<evidence type="ECO:0000256" key="2">
    <source>
        <dbReference type="SAM" id="Phobius"/>
    </source>
</evidence>
<feature type="transmembrane region" description="Helical" evidence="2">
    <location>
        <begin position="72"/>
        <end position="90"/>
    </location>
</feature>
<dbReference type="RefSeq" id="WP_137319965.1">
    <property type="nucleotide sequence ID" value="NZ_BAABGL010000008.1"/>
</dbReference>
<evidence type="ECO:0000313" key="4">
    <source>
        <dbReference type="Proteomes" id="UP001500642"/>
    </source>
</evidence>
<evidence type="ECO:0008006" key="5">
    <source>
        <dbReference type="Google" id="ProtNLM"/>
    </source>
</evidence>
<accession>A0ABP8JES1</accession>
<proteinExistence type="predicted"/>
<dbReference type="InterPro" id="IPR021401">
    <property type="entry name" value="DUF3040"/>
</dbReference>
<feature type="region of interest" description="Disordered" evidence="1">
    <location>
        <begin position="97"/>
        <end position="140"/>
    </location>
</feature>
<sequence>MPLSDHEQQLLDQLEKQLRSEDPRFAQNITQPRSEAGSPISAKRFVGGALALIAGAAVVVASIYLFELPFNVIGGVIGFAIMVLGGYWAVAGNDAPSAAPTGAADSATRAPGRAKSAAGGANGGFMDRLEDRWDKRRRGE</sequence>
<evidence type="ECO:0000256" key="1">
    <source>
        <dbReference type="SAM" id="MobiDB-lite"/>
    </source>
</evidence>
<reference evidence="4" key="1">
    <citation type="journal article" date="2019" name="Int. J. Syst. Evol. Microbiol.">
        <title>The Global Catalogue of Microorganisms (GCM) 10K type strain sequencing project: providing services to taxonomists for standard genome sequencing and annotation.</title>
        <authorList>
            <consortium name="The Broad Institute Genomics Platform"/>
            <consortium name="The Broad Institute Genome Sequencing Center for Infectious Disease"/>
            <person name="Wu L."/>
            <person name="Ma J."/>
        </authorList>
    </citation>
    <scope>NUCLEOTIDE SEQUENCE [LARGE SCALE GENOMIC DNA]</scope>
    <source>
        <strain evidence="4">JCM 17808</strain>
    </source>
</reference>
<feature type="transmembrane region" description="Helical" evidence="2">
    <location>
        <begin position="45"/>
        <end position="66"/>
    </location>
</feature>
<protein>
    <recommendedName>
        <fullName evidence="5">DUF3040 domain-containing protein</fullName>
    </recommendedName>
</protein>
<dbReference type="Pfam" id="PF11239">
    <property type="entry name" value="DUF3040"/>
    <property type="match status" value="1"/>
</dbReference>
<dbReference type="Proteomes" id="UP001500642">
    <property type="component" value="Unassembled WGS sequence"/>
</dbReference>
<comment type="caution">
    <text evidence="3">The sequence shown here is derived from an EMBL/GenBank/DDBJ whole genome shotgun (WGS) entry which is preliminary data.</text>
</comment>
<keyword evidence="2" id="KW-0812">Transmembrane</keyword>
<name>A0ABP8JES1_9MICO</name>
<dbReference type="EMBL" id="BAABGL010000008">
    <property type="protein sequence ID" value="GAA4389723.1"/>
    <property type="molecule type" value="Genomic_DNA"/>
</dbReference>
<keyword evidence="2" id="KW-0472">Membrane</keyword>
<organism evidence="3 4">
    <name type="scientific">Brevibacterium pityocampae</name>
    <dbReference type="NCBI Taxonomy" id="506594"/>
    <lineage>
        <taxon>Bacteria</taxon>
        <taxon>Bacillati</taxon>
        <taxon>Actinomycetota</taxon>
        <taxon>Actinomycetes</taxon>
        <taxon>Micrococcales</taxon>
        <taxon>Brevibacteriaceae</taxon>
        <taxon>Brevibacterium</taxon>
    </lineage>
</organism>
<keyword evidence="2" id="KW-1133">Transmembrane helix</keyword>
<evidence type="ECO:0000313" key="3">
    <source>
        <dbReference type="EMBL" id="GAA4389723.1"/>
    </source>
</evidence>
<gene>
    <name evidence="3" type="ORF">GCM10023167_15680</name>
</gene>
<keyword evidence="4" id="KW-1185">Reference proteome</keyword>